<proteinExistence type="inferred from homology"/>
<evidence type="ECO:0000259" key="9">
    <source>
        <dbReference type="Pfam" id="PF05730"/>
    </source>
</evidence>
<gene>
    <name evidence="10" type="ORF">TPAR_07301</name>
</gene>
<name>A0A2S4KQN6_9HYPO</name>
<evidence type="ECO:0000256" key="5">
    <source>
        <dbReference type="ARBA" id="ARBA00022622"/>
    </source>
</evidence>
<keyword evidence="11" id="KW-1185">Reference proteome</keyword>
<keyword evidence="7" id="KW-1015">Disulfide bond</keyword>
<evidence type="ECO:0000313" key="10">
    <source>
        <dbReference type="EMBL" id="POR32502.1"/>
    </source>
</evidence>
<accession>A0A2S4KQN6</accession>
<evidence type="ECO:0000256" key="7">
    <source>
        <dbReference type="ARBA" id="ARBA00023157"/>
    </source>
</evidence>
<evidence type="ECO:0000256" key="3">
    <source>
        <dbReference type="ARBA" id="ARBA00010031"/>
    </source>
</evidence>
<dbReference type="EMBL" id="PKSG01000834">
    <property type="protein sequence ID" value="POR32502.1"/>
    <property type="molecule type" value="Genomic_DNA"/>
</dbReference>
<comment type="subcellular location">
    <subcellularLocation>
        <location evidence="1">Membrane</location>
        <topology evidence="1">Lipid-anchor</topology>
        <topology evidence="1">GPI-anchor</topology>
    </subcellularLocation>
    <subcellularLocation>
        <location evidence="2">Secreted</location>
    </subcellularLocation>
</comment>
<comment type="similarity">
    <text evidence="3">Belongs to the RBT5 family.</text>
</comment>
<keyword evidence="6" id="KW-0732">Signal</keyword>
<comment type="caution">
    <text evidence="10">The sequence shown here is derived from an EMBL/GenBank/DDBJ whole genome shotgun (WGS) entry which is preliminary data.</text>
</comment>
<evidence type="ECO:0000313" key="11">
    <source>
        <dbReference type="Proteomes" id="UP000237481"/>
    </source>
</evidence>
<organism evidence="10 11">
    <name type="scientific">Tolypocladium paradoxum</name>
    <dbReference type="NCBI Taxonomy" id="94208"/>
    <lineage>
        <taxon>Eukaryota</taxon>
        <taxon>Fungi</taxon>
        <taxon>Dikarya</taxon>
        <taxon>Ascomycota</taxon>
        <taxon>Pezizomycotina</taxon>
        <taxon>Sordariomycetes</taxon>
        <taxon>Hypocreomycetidae</taxon>
        <taxon>Hypocreales</taxon>
        <taxon>Ophiocordycipitaceae</taxon>
        <taxon>Tolypocladium</taxon>
    </lineage>
</organism>
<dbReference type="GO" id="GO:0005576">
    <property type="term" value="C:extracellular region"/>
    <property type="evidence" value="ECO:0007669"/>
    <property type="project" value="UniProtKB-SubCell"/>
</dbReference>
<protein>
    <submittedName>
        <fullName evidence="10">Extracellular membrane protein, CFEM domain protein</fullName>
    </submittedName>
</protein>
<keyword evidence="5" id="KW-0472">Membrane</keyword>
<dbReference type="GO" id="GO:0098552">
    <property type="term" value="C:side of membrane"/>
    <property type="evidence" value="ECO:0007669"/>
    <property type="project" value="UniProtKB-KW"/>
</dbReference>
<evidence type="ECO:0000256" key="6">
    <source>
        <dbReference type="ARBA" id="ARBA00022729"/>
    </source>
</evidence>
<sequence>MRFGFSKDLLFAAALPRLTVGQGDASLPTSSSVTSSLAKVPPCALECLAQAITNSSCFVTNATCVWVDQYAAIEEAGTPCILKSCPLPEALCEHPFAQKT</sequence>
<dbReference type="AlphaFoldDB" id="A0A2S4KQN6"/>
<evidence type="ECO:0000256" key="1">
    <source>
        <dbReference type="ARBA" id="ARBA00004589"/>
    </source>
</evidence>
<dbReference type="Proteomes" id="UP000237481">
    <property type="component" value="Unassembled WGS sequence"/>
</dbReference>
<evidence type="ECO:0000256" key="4">
    <source>
        <dbReference type="ARBA" id="ARBA00022525"/>
    </source>
</evidence>
<keyword evidence="8" id="KW-0449">Lipoprotein</keyword>
<reference evidence="10 11" key="1">
    <citation type="submission" date="2018-01" db="EMBL/GenBank/DDBJ databases">
        <title>Harnessing the power of phylogenomics to disentangle the directionality and signatures of interkingdom host jumping in the parasitic fungal genus Tolypocladium.</title>
        <authorList>
            <person name="Quandt C.A."/>
            <person name="Patterson W."/>
            <person name="Spatafora J.W."/>
        </authorList>
    </citation>
    <scope>NUCLEOTIDE SEQUENCE [LARGE SCALE GENOMIC DNA]</scope>
    <source>
        <strain evidence="10 11">NRBC 100945</strain>
    </source>
</reference>
<dbReference type="InterPro" id="IPR008427">
    <property type="entry name" value="Extracellular_membr_CFEM_dom"/>
</dbReference>
<keyword evidence="4" id="KW-0964">Secreted</keyword>
<dbReference type="Pfam" id="PF05730">
    <property type="entry name" value="CFEM"/>
    <property type="match status" value="1"/>
</dbReference>
<feature type="domain" description="CFEM" evidence="9">
    <location>
        <begin position="37"/>
        <end position="95"/>
    </location>
</feature>
<evidence type="ECO:0000256" key="2">
    <source>
        <dbReference type="ARBA" id="ARBA00004613"/>
    </source>
</evidence>
<keyword evidence="5" id="KW-0325">Glycoprotein</keyword>
<evidence type="ECO:0000256" key="8">
    <source>
        <dbReference type="ARBA" id="ARBA00023288"/>
    </source>
</evidence>
<dbReference type="OrthoDB" id="2496787at2759"/>
<keyword evidence="5" id="KW-0336">GPI-anchor</keyword>